<feature type="transmembrane region" description="Helical" evidence="1">
    <location>
        <begin position="20"/>
        <end position="45"/>
    </location>
</feature>
<evidence type="ECO:0000313" key="2">
    <source>
        <dbReference type="EMBL" id="MBA8881663.1"/>
    </source>
</evidence>
<keyword evidence="1" id="KW-1133">Transmembrane helix</keyword>
<keyword evidence="1" id="KW-0472">Membrane</keyword>
<comment type="caution">
    <text evidence="2">The sequence shown here is derived from an EMBL/GenBank/DDBJ whole genome shotgun (WGS) entry which is preliminary data.</text>
</comment>
<gene>
    <name evidence="2" type="ORF">FHW16_005408</name>
</gene>
<dbReference type="RefSeq" id="WP_182552224.1">
    <property type="nucleotide sequence ID" value="NZ_JACGXN010000016.1"/>
</dbReference>
<name>A0A839EM79_9HYPH</name>
<dbReference type="AlphaFoldDB" id="A0A839EM79"/>
<dbReference type="EMBL" id="JACGXN010000016">
    <property type="protein sequence ID" value="MBA8881663.1"/>
    <property type="molecule type" value="Genomic_DNA"/>
</dbReference>
<sequence length="47" mass="5055">MLDDLDTGFFHTKPRKKELGVVTAILAITVAAGIVALLTVVVDFIQN</sequence>
<keyword evidence="3" id="KW-1185">Reference proteome</keyword>
<keyword evidence="1" id="KW-0812">Transmembrane</keyword>
<proteinExistence type="predicted"/>
<accession>A0A839EM79</accession>
<evidence type="ECO:0000256" key="1">
    <source>
        <dbReference type="SAM" id="Phobius"/>
    </source>
</evidence>
<reference evidence="2 3" key="1">
    <citation type="submission" date="2020-07" db="EMBL/GenBank/DDBJ databases">
        <title>Genomic Encyclopedia of Type Strains, Phase IV (KMG-V): Genome sequencing to study the core and pangenomes of soil and plant-associated prokaryotes.</title>
        <authorList>
            <person name="Whitman W."/>
        </authorList>
    </citation>
    <scope>NUCLEOTIDE SEQUENCE [LARGE SCALE GENOMIC DNA]</scope>
    <source>
        <strain evidence="2 3">AN3</strain>
    </source>
</reference>
<organism evidence="2 3">
    <name type="scientific">Phyllobacterium myrsinacearum</name>
    <dbReference type="NCBI Taxonomy" id="28101"/>
    <lineage>
        <taxon>Bacteria</taxon>
        <taxon>Pseudomonadati</taxon>
        <taxon>Pseudomonadota</taxon>
        <taxon>Alphaproteobacteria</taxon>
        <taxon>Hyphomicrobiales</taxon>
        <taxon>Phyllobacteriaceae</taxon>
        <taxon>Phyllobacterium</taxon>
    </lineage>
</organism>
<evidence type="ECO:0000313" key="3">
    <source>
        <dbReference type="Proteomes" id="UP000549052"/>
    </source>
</evidence>
<dbReference type="Proteomes" id="UP000549052">
    <property type="component" value="Unassembled WGS sequence"/>
</dbReference>
<protein>
    <submittedName>
        <fullName evidence="2">Uncharacterized protein</fullName>
    </submittedName>
</protein>